<accession>A0A1J4N730</accession>
<dbReference type="AlphaFoldDB" id="A0A1J4N730"/>
<dbReference type="InterPro" id="IPR005302">
    <property type="entry name" value="MoCF_Sase_C"/>
</dbReference>
<dbReference type="Proteomes" id="UP000033772">
    <property type="component" value="Unassembled WGS sequence"/>
</dbReference>
<dbReference type="Pfam" id="PF03476">
    <property type="entry name" value="MOSC_N"/>
    <property type="match status" value="1"/>
</dbReference>
<evidence type="ECO:0000313" key="3">
    <source>
        <dbReference type="Proteomes" id="UP000033772"/>
    </source>
</evidence>
<dbReference type="SUPFAM" id="SSF50800">
    <property type="entry name" value="PK beta-barrel domain-like"/>
    <property type="match status" value="1"/>
</dbReference>
<comment type="caution">
    <text evidence="2">The sequence shown here is derived from an EMBL/GenBank/DDBJ whole genome shotgun (WGS) entry which is preliminary data.</text>
</comment>
<protein>
    <recommendedName>
        <fullName evidence="1">MOSC domain-containing protein</fullName>
    </recommendedName>
</protein>
<feature type="domain" description="MOSC" evidence="1">
    <location>
        <begin position="127"/>
        <end position="268"/>
    </location>
</feature>
<sequence>MRLAGINLHPVKSTAIRPVQEAYVGRAGLVGDREWMVVDGDGRLVSARELRELFTIVADTPATGGGADLRLSAPGHEPIELAIPTEGVRDVEMFNRPRMRVRPAGPEADAWLRRALGRDDLSLVWCHDPFRRVLDAEDGFTASDHAAFHDDSAVSLITDASVAAIDSWSEVTITAQRFRPSLLVEGAEEAFAEDGWKEIGIGPVRFRVVSAVPRCVMTTIDPVTLEKSKEPLRTLAVHRRWGGKTWAAVHLGVVHPGEIAVGDEVIVS</sequence>
<dbReference type="OrthoDB" id="9793178at2"/>
<name>A0A1J4N730_9ACTN</name>
<dbReference type="EMBL" id="JZDQ02000015">
    <property type="protein sequence ID" value="OIJ26464.1"/>
    <property type="molecule type" value="Genomic_DNA"/>
</dbReference>
<gene>
    <name evidence="2" type="ORF">UG56_012135</name>
</gene>
<dbReference type="GO" id="GO:0003824">
    <property type="term" value="F:catalytic activity"/>
    <property type="evidence" value="ECO:0007669"/>
    <property type="project" value="InterPro"/>
</dbReference>
<dbReference type="SUPFAM" id="SSF141673">
    <property type="entry name" value="MOSC N-terminal domain-like"/>
    <property type="match status" value="1"/>
</dbReference>
<reference evidence="2" key="1">
    <citation type="submission" date="2016-10" db="EMBL/GenBank/DDBJ databases">
        <title>Draft Genome Sequence of Nocardioides luteus Strain BAFB, an Alkane-Degrading Bacterium Isolated from JP-7 Polluted Soil.</title>
        <authorList>
            <person name="Brown L."/>
            <person name="Ruiz O.N."/>
            <person name="Gunasekera T."/>
        </authorList>
    </citation>
    <scope>NUCLEOTIDE SEQUENCE [LARGE SCALE GENOMIC DNA]</scope>
    <source>
        <strain evidence="2">BAFB</strain>
    </source>
</reference>
<dbReference type="InterPro" id="IPR005303">
    <property type="entry name" value="MOCOS_middle"/>
</dbReference>
<keyword evidence="3" id="KW-1185">Reference proteome</keyword>
<dbReference type="GO" id="GO:0030151">
    <property type="term" value="F:molybdenum ion binding"/>
    <property type="evidence" value="ECO:0007669"/>
    <property type="project" value="InterPro"/>
</dbReference>
<dbReference type="GO" id="GO:0030170">
    <property type="term" value="F:pyridoxal phosphate binding"/>
    <property type="evidence" value="ECO:0007669"/>
    <property type="project" value="InterPro"/>
</dbReference>
<dbReference type="PROSITE" id="PS51340">
    <property type="entry name" value="MOSC"/>
    <property type="match status" value="1"/>
</dbReference>
<dbReference type="Pfam" id="PF03473">
    <property type="entry name" value="MOSC"/>
    <property type="match status" value="1"/>
</dbReference>
<dbReference type="RefSeq" id="WP_045546928.1">
    <property type="nucleotide sequence ID" value="NZ_JZDQ02000015.1"/>
</dbReference>
<evidence type="ECO:0000259" key="1">
    <source>
        <dbReference type="PROSITE" id="PS51340"/>
    </source>
</evidence>
<dbReference type="STRING" id="1844.UG56_012135"/>
<evidence type="ECO:0000313" key="2">
    <source>
        <dbReference type="EMBL" id="OIJ26464.1"/>
    </source>
</evidence>
<dbReference type="InterPro" id="IPR011037">
    <property type="entry name" value="Pyrv_Knase-like_insert_dom_sf"/>
</dbReference>
<organism evidence="2 3">
    <name type="scientific">Nocardioides luteus</name>
    <dbReference type="NCBI Taxonomy" id="1844"/>
    <lineage>
        <taxon>Bacteria</taxon>
        <taxon>Bacillati</taxon>
        <taxon>Actinomycetota</taxon>
        <taxon>Actinomycetes</taxon>
        <taxon>Propionibacteriales</taxon>
        <taxon>Nocardioidaceae</taxon>
        <taxon>Nocardioides</taxon>
    </lineage>
</organism>
<proteinExistence type="predicted"/>